<proteinExistence type="predicted"/>
<evidence type="ECO:0000313" key="3">
    <source>
        <dbReference type="EMBL" id="QTN34680.1"/>
    </source>
</evidence>
<name>A0A975EMB4_9RHOB</name>
<sequence>MALRLQLLFSFLMLVASPYFVKADTISVTAPPEAVSFIDGDNLKLFGENMRLIDIDAAERGQTCNAASGETWDCANAATETLKALVRGRTVFCQYSRKDRYGRPLAKCWVDGVNIAEALVDAGVVWAYRDKGPYVPNAEAAKKKGIGIWQADTQTPWDWRAEKRSASGS</sequence>
<feature type="signal peptide" evidence="1">
    <location>
        <begin position="1"/>
        <end position="23"/>
    </location>
</feature>
<accession>A0A975EMB4</accession>
<dbReference type="RefSeq" id="WP_209355371.1">
    <property type="nucleotide sequence ID" value="NZ_CP060010.1"/>
</dbReference>
<reference evidence="3" key="1">
    <citation type="submission" date="2020-07" db="EMBL/GenBank/DDBJ databases">
        <title>Genome sequences of bacteria associated with the marine, planktonic diatom Thalassiosira profunda strain ECT2AJA-044.</title>
        <authorList>
            <person name="Gargas C.B."/>
            <person name="Roberts W.R."/>
            <person name="Alverson A.J."/>
        </authorList>
    </citation>
    <scope>NUCLEOTIDE SEQUENCE</scope>
    <source>
        <strain evidence="3">ECT2AJA-044</strain>
    </source>
</reference>
<dbReference type="PANTHER" id="PTHR12302:SF26">
    <property type="entry name" value="BLR1266 PROTEIN"/>
    <property type="match status" value="1"/>
</dbReference>
<dbReference type="PANTHER" id="PTHR12302">
    <property type="entry name" value="EBNA2 BINDING PROTEIN P100"/>
    <property type="match status" value="1"/>
</dbReference>
<dbReference type="Pfam" id="PF00565">
    <property type="entry name" value="SNase"/>
    <property type="match status" value="1"/>
</dbReference>
<organism evidence="3 4">
    <name type="scientific">Cognatishimia activa</name>
    <dbReference type="NCBI Taxonomy" id="1715691"/>
    <lineage>
        <taxon>Bacteria</taxon>
        <taxon>Pseudomonadati</taxon>
        <taxon>Pseudomonadota</taxon>
        <taxon>Alphaproteobacteria</taxon>
        <taxon>Rhodobacterales</taxon>
        <taxon>Paracoccaceae</taxon>
        <taxon>Cognatishimia</taxon>
    </lineage>
</organism>
<dbReference type="Proteomes" id="UP000665026">
    <property type="component" value="Chromosome"/>
</dbReference>
<keyword evidence="1" id="KW-0732">Signal</keyword>
<dbReference type="SMART" id="SM00318">
    <property type="entry name" value="SNc"/>
    <property type="match status" value="1"/>
</dbReference>
<dbReference type="Gene3D" id="2.40.50.90">
    <property type="match status" value="1"/>
</dbReference>
<dbReference type="AlphaFoldDB" id="A0A975EMB4"/>
<dbReference type="KEGG" id="cact:HZ995_09165"/>
<feature type="chain" id="PRO_5037953204" evidence="1">
    <location>
        <begin position="24"/>
        <end position="169"/>
    </location>
</feature>
<evidence type="ECO:0000256" key="1">
    <source>
        <dbReference type="SAM" id="SignalP"/>
    </source>
</evidence>
<protein>
    <submittedName>
        <fullName evidence="3">Thermonuclease family protein</fullName>
    </submittedName>
</protein>
<dbReference type="SUPFAM" id="SSF50199">
    <property type="entry name" value="Staphylococcal nuclease"/>
    <property type="match status" value="1"/>
</dbReference>
<evidence type="ECO:0000259" key="2">
    <source>
        <dbReference type="PROSITE" id="PS50830"/>
    </source>
</evidence>
<dbReference type="InterPro" id="IPR016071">
    <property type="entry name" value="Staphylococal_nuclease_OB-fold"/>
</dbReference>
<feature type="domain" description="TNase-like" evidence="2">
    <location>
        <begin position="38"/>
        <end position="151"/>
    </location>
</feature>
<evidence type="ECO:0000313" key="4">
    <source>
        <dbReference type="Proteomes" id="UP000665026"/>
    </source>
</evidence>
<dbReference type="EMBL" id="CP060010">
    <property type="protein sequence ID" value="QTN34680.1"/>
    <property type="molecule type" value="Genomic_DNA"/>
</dbReference>
<gene>
    <name evidence="3" type="ORF">HZ995_09165</name>
</gene>
<dbReference type="InterPro" id="IPR035437">
    <property type="entry name" value="SNase_OB-fold_sf"/>
</dbReference>
<dbReference type="PROSITE" id="PS50830">
    <property type="entry name" value="TNASE_3"/>
    <property type="match status" value="1"/>
</dbReference>